<comment type="similarity">
    <text evidence="1">Belongs to the bacterial phospholipase C family.</text>
</comment>
<dbReference type="EMBL" id="JAERTY010000001">
    <property type="protein sequence ID" value="MBL1407365.1"/>
    <property type="molecule type" value="Genomic_DNA"/>
</dbReference>
<keyword evidence="3" id="KW-0378">Hydrolase</keyword>
<dbReference type="Pfam" id="PF04185">
    <property type="entry name" value="Phosphoesterase"/>
    <property type="match status" value="2"/>
</dbReference>
<dbReference type="InterPro" id="IPR008475">
    <property type="entry name" value="PLipase_C_C"/>
</dbReference>
<dbReference type="PROSITE" id="PS51318">
    <property type="entry name" value="TAT"/>
    <property type="match status" value="1"/>
</dbReference>
<comment type="caution">
    <text evidence="6">The sequence shown here is derived from an EMBL/GenBank/DDBJ whole genome shotgun (WGS) entry which is preliminary data.</text>
</comment>
<dbReference type="Proteomes" id="UP000625283">
    <property type="component" value="Unassembled WGS sequence"/>
</dbReference>
<evidence type="ECO:0000313" key="6">
    <source>
        <dbReference type="EMBL" id="MBL1407365.1"/>
    </source>
</evidence>
<dbReference type="InterPro" id="IPR017767">
    <property type="entry name" value="PC-PLC"/>
</dbReference>
<dbReference type="InterPro" id="IPR006311">
    <property type="entry name" value="TAT_signal"/>
</dbReference>
<evidence type="ECO:0000256" key="4">
    <source>
        <dbReference type="SAM" id="Coils"/>
    </source>
</evidence>
<keyword evidence="4" id="KW-0175">Coiled coil</keyword>
<dbReference type="InterPro" id="IPR007312">
    <property type="entry name" value="Phosphoesterase"/>
</dbReference>
<dbReference type="RefSeq" id="WP_202101177.1">
    <property type="nucleotide sequence ID" value="NZ_JAERTY010000001.1"/>
</dbReference>
<evidence type="ECO:0000313" key="7">
    <source>
        <dbReference type="Proteomes" id="UP000625283"/>
    </source>
</evidence>
<dbReference type="NCBIfam" id="TIGR03396">
    <property type="entry name" value="PC_PLC"/>
    <property type="match status" value="1"/>
</dbReference>
<dbReference type="Gene3D" id="3.40.720.10">
    <property type="entry name" value="Alkaline Phosphatase, subunit A"/>
    <property type="match status" value="2"/>
</dbReference>
<gene>
    <name evidence="6" type="ORF">JKG61_01235</name>
</gene>
<reference evidence="6 7" key="1">
    <citation type="submission" date="2021-01" db="EMBL/GenBank/DDBJ databases">
        <title>C459-1 draft genome sequence.</title>
        <authorList>
            <person name="Zhang X.-F."/>
        </authorList>
    </citation>
    <scope>NUCLEOTIDE SEQUENCE [LARGE SCALE GENOMIC DNA]</scope>
    <source>
        <strain evidence="7">C459-1</strain>
    </source>
</reference>
<accession>A0ABS1QZ64</accession>
<evidence type="ECO:0000256" key="3">
    <source>
        <dbReference type="ARBA" id="ARBA00022801"/>
    </source>
</evidence>
<feature type="domain" description="Bacterial phospholipase C C-terminal" evidence="5">
    <location>
        <begin position="629"/>
        <end position="729"/>
    </location>
</feature>
<sequence length="836" mass="95184">MESRREFLRKTLLFSGAAGITGFMPSSIQKAFAIDPEMGSSFLDAEHVVILMQENRSFDHALGTLSGVRGFNDPRSISLPNGLPVWYQTDKDGHTFAPFRLDLKGSKVTWMGSLPHSRASQVDAFNNGKYDKWLIAKRPGNKKYAEMPLTLGYFTREDLPFHYALADAFTVCDQNFCSGMTSTTPNRSFFWTGKISEMKDGMQKVNIRNEDFSYGKHTWKSFPELLESQGITWRFYQNETSCGGGLTGEERSWLANFGCNLLEFFQAYNVKFKDTYIANLEKQARDLPGQITALEERSPGSEEEARRIKEDIRKKSDTLEIAERDLKTFSSKSYEQLSPYFKSLNNRAFTINRGDDNYRSLVKLNVTHKGTLREVEVPKGDVLHQFREDVNMNRLPVVSWLAGPKNFSDHPSAPWYGAWYVSEILDILTNNPEVWKKTIFIITYDENDGYFDHVKPFVIPDLKQADTGKCSVGIDSEVEMVRLENELKQGVPKKQAREGAIGLGFRVPMYIVSPWSRGGKVCSEVFDHTSTLQFLEYFVRNKFNKDVQIDNISDWRRTICGDLTSAFTPFLGKQDKLPFLDRNEYISTIYNAQFKDEPKAFIEIKDLKGTKRSRPDGFLQVQEKGRRIANAIPYDYDVIAYTENKKFVLMAEVSTQIFGVKTVGVPLNVYSPLSYRLEDGSVESFKNWNFAVKAGDKIFYEWELSRFLGTRFHFLVHGPNGFFREFQGDVKDPSIAVGIVPELKSVTRIATGKVNVIIKNLSGTEQRVNLKNVSYQSIQDTRLVKANSEVRIPIDLSGQGNWYDLEVRVAGAENFCTRIAGRVEMGKETSTDPLIG</sequence>
<dbReference type="PANTHER" id="PTHR31956">
    <property type="entry name" value="NON-SPECIFIC PHOSPHOLIPASE C4-RELATED"/>
    <property type="match status" value="1"/>
</dbReference>
<evidence type="ECO:0000256" key="1">
    <source>
        <dbReference type="ARBA" id="ARBA00009717"/>
    </source>
</evidence>
<name>A0ABS1QZ64_9SPHI</name>
<keyword evidence="7" id="KW-1185">Reference proteome</keyword>
<dbReference type="EC" id="3.1.4.3" evidence="2"/>
<dbReference type="InterPro" id="IPR017850">
    <property type="entry name" value="Alkaline_phosphatase_core_sf"/>
</dbReference>
<organism evidence="6 7">
    <name type="scientific">Sphingobacterium faecale</name>
    <dbReference type="NCBI Taxonomy" id="2803775"/>
    <lineage>
        <taxon>Bacteria</taxon>
        <taxon>Pseudomonadati</taxon>
        <taxon>Bacteroidota</taxon>
        <taxon>Sphingobacteriia</taxon>
        <taxon>Sphingobacteriales</taxon>
        <taxon>Sphingobacteriaceae</taxon>
        <taxon>Sphingobacterium</taxon>
    </lineage>
</organism>
<evidence type="ECO:0000259" key="5">
    <source>
        <dbReference type="Pfam" id="PF05506"/>
    </source>
</evidence>
<feature type="coiled-coil region" evidence="4">
    <location>
        <begin position="277"/>
        <end position="325"/>
    </location>
</feature>
<dbReference type="Pfam" id="PF05506">
    <property type="entry name" value="PLipase_C_C"/>
    <property type="match status" value="1"/>
</dbReference>
<proteinExistence type="inferred from homology"/>
<protein>
    <recommendedName>
        <fullName evidence="2">phospholipase C</fullName>
        <ecNumber evidence="2">3.1.4.3</ecNumber>
    </recommendedName>
</protein>
<evidence type="ECO:0000256" key="2">
    <source>
        <dbReference type="ARBA" id="ARBA00012018"/>
    </source>
</evidence>
<dbReference type="PANTHER" id="PTHR31956:SF1">
    <property type="entry name" value="NON-SPECIFIC PHOSPHOLIPASE C1"/>
    <property type="match status" value="1"/>
</dbReference>